<gene>
    <name evidence="1" type="ORF">BpHYR1_005968</name>
</gene>
<keyword evidence="2" id="KW-1185">Reference proteome</keyword>
<protein>
    <submittedName>
        <fullName evidence="1">Uncharacterized protein</fullName>
    </submittedName>
</protein>
<name>A0A3M7PLU8_BRAPC</name>
<proteinExistence type="predicted"/>
<evidence type="ECO:0000313" key="2">
    <source>
        <dbReference type="Proteomes" id="UP000276133"/>
    </source>
</evidence>
<evidence type="ECO:0000313" key="1">
    <source>
        <dbReference type="EMBL" id="RMZ99627.1"/>
    </source>
</evidence>
<organism evidence="1 2">
    <name type="scientific">Brachionus plicatilis</name>
    <name type="common">Marine rotifer</name>
    <name type="synonym">Brachionus muelleri</name>
    <dbReference type="NCBI Taxonomy" id="10195"/>
    <lineage>
        <taxon>Eukaryota</taxon>
        <taxon>Metazoa</taxon>
        <taxon>Spiralia</taxon>
        <taxon>Gnathifera</taxon>
        <taxon>Rotifera</taxon>
        <taxon>Eurotatoria</taxon>
        <taxon>Monogononta</taxon>
        <taxon>Pseudotrocha</taxon>
        <taxon>Ploima</taxon>
        <taxon>Brachionidae</taxon>
        <taxon>Brachionus</taxon>
    </lineage>
</organism>
<accession>A0A3M7PLU8</accession>
<comment type="caution">
    <text evidence="1">The sequence shown here is derived from an EMBL/GenBank/DDBJ whole genome shotgun (WGS) entry which is preliminary data.</text>
</comment>
<reference evidence="1 2" key="1">
    <citation type="journal article" date="2018" name="Sci. Rep.">
        <title>Genomic signatures of local adaptation to the degree of environmental predictability in rotifers.</title>
        <authorList>
            <person name="Franch-Gras L."/>
            <person name="Hahn C."/>
            <person name="Garcia-Roger E.M."/>
            <person name="Carmona M.J."/>
            <person name="Serra M."/>
            <person name="Gomez A."/>
        </authorList>
    </citation>
    <scope>NUCLEOTIDE SEQUENCE [LARGE SCALE GENOMIC DNA]</scope>
    <source>
        <strain evidence="1">HYR1</strain>
    </source>
</reference>
<dbReference type="Proteomes" id="UP000276133">
    <property type="component" value="Unassembled WGS sequence"/>
</dbReference>
<dbReference type="EMBL" id="REGN01010134">
    <property type="protein sequence ID" value="RMZ99627.1"/>
    <property type="molecule type" value="Genomic_DNA"/>
</dbReference>
<dbReference type="AlphaFoldDB" id="A0A3M7PLU8"/>
<dbReference type="OrthoDB" id="119028at2759"/>
<sequence length="64" mass="7506">MEKISRFCKLVDTLDGWYKGYTDVKYSPSHNNPLEATYKVIKDKNTFRERLSLSQFLIVSCDIV</sequence>